<evidence type="ECO:0000313" key="1">
    <source>
        <dbReference type="EMBL" id="DAD77912.1"/>
    </source>
</evidence>
<protein>
    <submittedName>
        <fullName evidence="1">Uncharacterized protein</fullName>
    </submittedName>
</protein>
<name>A0A8S5M6Y2_9CAUD</name>
<organism evidence="1">
    <name type="scientific">Siphoviridae sp. ctHDv29</name>
    <dbReference type="NCBI Taxonomy" id="2826228"/>
    <lineage>
        <taxon>Viruses</taxon>
        <taxon>Duplodnaviria</taxon>
        <taxon>Heunggongvirae</taxon>
        <taxon>Uroviricota</taxon>
        <taxon>Caudoviricetes</taxon>
    </lineage>
</organism>
<sequence length="272" mass="31197">MNDNCICAHLYGDGSRDCRLRAEYIRCNRAEECSAYKNGKCFCVTTLFGVRCPNGDITIVDGGTKRSKAFLRVQKEARTNPAYGKLQYPSTNLITRIGEDAFLTVSYTWLEDFGGEIRCDDPHFGTNKLYISADKLTPENIKRICDFIPRSIMGGVIRDYQDKTVPMFLHQLRGLFPEKYAAFQEAYPDYKIKAPDWKGRWAKLSTCNRNAEYKDCHKNTFRFDGDYIVCDCYNSSFAPFRAKLAEIRVKLSDEMEVEITDNGQVTDETVFL</sequence>
<accession>A0A8S5M6Y2</accession>
<dbReference type="EMBL" id="BK014836">
    <property type="protein sequence ID" value="DAD77912.1"/>
    <property type="molecule type" value="Genomic_DNA"/>
</dbReference>
<proteinExistence type="predicted"/>
<reference evidence="1" key="1">
    <citation type="journal article" date="2021" name="Proc. Natl. Acad. Sci. U.S.A.">
        <title>A Catalog of Tens of Thousands of Viruses from Human Metagenomes Reveals Hidden Associations with Chronic Diseases.</title>
        <authorList>
            <person name="Tisza M.J."/>
            <person name="Buck C.B."/>
        </authorList>
    </citation>
    <scope>NUCLEOTIDE SEQUENCE</scope>
    <source>
        <strain evidence="1">CtHDv29</strain>
    </source>
</reference>